<keyword evidence="6 8" id="KW-0030">Aminoacyl-tRNA synthetase</keyword>
<evidence type="ECO:0000313" key="10">
    <source>
        <dbReference type="EMBL" id="HEQ88367.1"/>
    </source>
</evidence>
<sequence>MGRTFYITTPIYYVNDLPHIGHMYTTVVADVLARFKRMRGFEVFFLTGTDEHGQKIERAAREQGIPPQALADQVVGRYHELWRELAITHDDFIRTTQERHKAGVRELIRRMSEAGDIYKASYEGWYCAGCESFYPETQLKDGRCPDFGHPVERLAEESYFFRLSAYQEKLLAFYRENPDFVRPASRFNEVVRFVEGGLKDLSISRASLRWGIPWPGDDRHVVYVWVDALTNYISALGFGSENQDRFQRFWPADLHLVGKDILRFHCVYWPAFLMSAGVPLPKQVFGHGWWLKD</sequence>
<organism evidence="10">
    <name type="scientific">Thermoanaerobaculum aquaticum</name>
    <dbReference type="NCBI Taxonomy" id="1312852"/>
    <lineage>
        <taxon>Bacteria</taxon>
        <taxon>Pseudomonadati</taxon>
        <taxon>Acidobacteriota</taxon>
        <taxon>Thermoanaerobaculia</taxon>
        <taxon>Thermoanaerobaculales</taxon>
        <taxon>Thermoanaerobaculaceae</taxon>
        <taxon>Thermoanaerobaculum</taxon>
    </lineage>
</organism>
<evidence type="ECO:0000259" key="9">
    <source>
        <dbReference type="Pfam" id="PF09334"/>
    </source>
</evidence>
<dbReference type="CDD" id="cd00814">
    <property type="entry name" value="MetRS_core"/>
    <property type="match status" value="1"/>
</dbReference>
<comment type="caution">
    <text evidence="10">The sequence shown here is derived from an EMBL/GenBank/DDBJ whole genome shotgun (WGS) entry which is preliminary data.</text>
</comment>
<dbReference type="PANTHER" id="PTHR43326">
    <property type="entry name" value="METHIONYL-TRNA SYNTHETASE"/>
    <property type="match status" value="1"/>
</dbReference>
<evidence type="ECO:0000256" key="4">
    <source>
        <dbReference type="ARBA" id="ARBA00022840"/>
    </source>
</evidence>
<dbReference type="GO" id="GO:0004825">
    <property type="term" value="F:methionine-tRNA ligase activity"/>
    <property type="evidence" value="ECO:0007669"/>
    <property type="project" value="UniProtKB-EC"/>
</dbReference>
<keyword evidence="5 8" id="KW-0648">Protein biosynthesis</keyword>
<evidence type="ECO:0000256" key="5">
    <source>
        <dbReference type="ARBA" id="ARBA00022917"/>
    </source>
</evidence>
<name>A0A7V1ZHU1_9BACT</name>
<evidence type="ECO:0000256" key="1">
    <source>
        <dbReference type="ARBA" id="ARBA00012838"/>
    </source>
</evidence>
<evidence type="ECO:0000256" key="8">
    <source>
        <dbReference type="RuleBase" id="RU363039"/>
    </source>
</evidence>
<evidence type="ECO:0000256" key="7">
    <source>
        <dbReference type="ARBA" id="ARBA00047364"/>
    </source>
</evidence>
<evidence type="ECO:0000256" key="2">
    <source>
        <dbReference type="ARBA" id="ARBA00022598"/>
    </source>
</evidence>
<dbReference type="EMBL" id="DSHW01000226">
    <property type="protein sequence ID" value="HEQ88367.1"/>
    <property type="molecule type" value="Genomic_DNA"/>
</dbReference>
<keyword evidence="2 8" id="KW-0436">Ligase</keyword>
<proteinExistence type="inferred from homology"/>
<dbReference type="GO" id="GO:0005524">
    <property type="term" value="F:ATP binding"/>
    <property type="evidence" value="ECO:0007669"/>
    <property type="project" value="UniProtKB-KW"/>
</dbReference>
<gene>
    <name evidence="10" type="ORF">ENP06_03030</name>
</gene>
<protein>
    <recommendedName>
        <fullName evidence="1">methionine--tRNA ligase</fullName>
        <ecNumber evidence="1">6.1.1.10</ecNumber>
    </recommendedName>
</protein>
<dbReference type="PANTHER" id="PTHR43326:SF1">
    <property type="entry name" value="METHIONINE--TRNA LIGASE, MITOCHONDRIAL"/>
    <property type="match status" value="1"/>
</dbReference>
<dbReference type="EC" id="6.1.1.10" evidence="1"/>
<dbReference type="Gene3D" id="3.40.50.620">
    <property type="entry name" value="HUPs"/>
    <property type="match status" value="1"/>
</dbReference>
<feature type="domain" description="Methionyl/Leucyl tRNA synthetase" evidence="9">
    <location>
        <begin position="155"/>
        <end position="291"/>
    </location>
</feature>
<keyword evidence="4 8" id="KW-0067">ATP-binding</keyword>
<dbReference type="PRINTS" id="PR01041">
    <property type="entry name" value="TRNASYNTHMET"/>
</dbReference>
<feature type="domain" description="Methionyl/Leucyl tRNA synthetase" evidence="9">
    <location>
        <begin position="5"/>
        <end position="148"/>
    </location>
</feature>
<accession>A0A7V1ZHU1</accession>
<dbReference type="InterPro" id="IPR023457">
    <property type="entry name" value="Met-tRNA_synth_2"/>
</dbReference>
<dbReference type="InterPro" id="IPR015413">
    <property type="entry name" value="Methionyl/Leucyl_tRNA_Synth"/>
</dbReference>
<dbReference type="AlphaFoldDB" id="A0A7V1ZHU1"/>
<evidence type="ECO:0000256" key="6">
    <source>
        <dbReference type="ARBA" id="ARBA00023146"/>
    </source>
</evidence>
<dbReference type="InterPro" id="IPR033911">
    <property type="entry name" value="MetRS_core"/>
</dbReference>
<comment type="catalytic activity">
    <reaction evidence="7">
        <text>tRNA(Met) + L-methionine + ATP = L-methionyl-tRNA(Met) + AMP + diphosphate</text>
        <dbReference type="Rhea" id="RHEA:13481"/>
        <dbReference type="Rhea" id="RHEA-COMP:9667"/>
        <dbReference type="Rhea" id="RHEA-COMP:9698"/>
        <dbReference type="ChEBI" id="CHEBI:30616"/>
        <dbReference type="ChEBI" id="CHEBI:33019"/>
        <dbReference type="ChEBI" id="CHEBI:57844"/>
        <dbReference type="ChEBI" id="CHEBI:78442"/>
        <dbReference type="ChEBI" id="CHEBI:78530"/>
        <dbReference type="ChEBI" id="CHEBI:456215"/>
        <dbReference type="EC" id="6.1.1.10"/>
    </reaction>
</comment>
<reference evidence="10" key="1">
    <citation type="journal article" date="2020" name="mSystems">
        <title>Genome- and Community-Level Interaction Insights into Carbon Utilization and Element Cycling Functions of Hydrothermarchaeota in Hydrothermal Sediment.</title>
        <authorList>
            <person name="Zhou Z."/>
            <person name="Liu Y."/>
            <person name="Xu W."/>
            <person name="Pan J."/>
            <person name="Luo Z.H."/>
            <person name="Li M."/>
        </authorList>
    </citation>
    <scope>NUCLEOTIDE SEQUENCE [LARGE SCALE GENOMIC DNA]</scope>
    <source>
        <strain evidence="10">SpSt-186</strain>
    </source>
</reference>
<dbReference type="InterPro" id="IPR014729">
    <property type="entry name" value="Rossmann-like_a/b/a_fold"/>
</dbReference>
<dbReference type="FunFam" id="2.170.220.10:FF:000001">
    <property type="entry name" value="methionine--tRNA ligase, mitochondrial"/>
    <property type="match status" value="1"/>
</dbReference>
<comment type="similarity">
    <text evidence="8">Belongs to the class-I aminoacyl-tRNA synthetase family.</text>
</comment>
<dbReference type="Pfam" id="PF09334">
    <property type="entry name" value="tRNA-synt_1g"/>
    <property type="match status" value="2"/>
</dbReference>
<dbReference type="SUPFAM" id="SSF52374">
    <property type="entry name" value="Nucleotidylyl transferase"/>
    <property type="match status" value="1"/>
</dbReference>
<evidence type="ECO:0000256" key="3">
    <source>
        <dbReference type="ARBA" id="ARBA00022741"/>
    </source>
</evidence>
<keyword evidence="3 8" id="KW-0547">Nucleotide-binding</keyword>
<dbReference type="GO" id="GO:0006431">
    <property type="term" value="P:methionyl-tRNA aminoacylation"/>
    <property type="evidence" value="ECO:0007669"/>
    <property type="project" value="InterPro"/>
</dbReference>
<dbReference type="Gene3D" id="2.170.220.10">
    <property type="match status" value="1"/>
</dbReference>